<proteinExistence type="predicted"/>
<feature type="compositionally biased region" description="Acidic residues" evidence="1">
    <location>
        <begin position="14"/>
        <end position="27"/>
    </location>
</feature>
<name>A0A0F8XA70_9ZZZZ</name>
<comment type="caution">
    <text evidence="2">The sequence shown here is derived from an EMBL/GenBank/DDBJ whole genome shotgun (WGS) entry which is preliminary data.</text>
</comment>
<evidence type="ECO:0000313" key="2">
    <source>
        <dbReference type="EMBL" id="KKK65713.1"/>
    </source>
</evidence>
<evidence type="ECO:0000256" key="1">
    <source>
        <dbReference type="SAM" id="MobiDB-lite"/>
    </source>
</evidence>
<protein>
    <submittedName>
        <fullName evidence="2">Uncharacterized protein</fullName>
    </submittedName>
</protein>
<organism evidence="2">
    <name type="scientific">marine sediment metagenome</name>
    <dbReference type="NCBI Taxonomy" id="412755"/>
    <lineage>
        <taxon>unclassified sequences</taxon>
        <taxon>metagenomes</taxon>
        <taxon>ecological metagenomes</taxon>
    </lineage>
</organism>
<feature type="region of interest" description="Disordered" evidence="1">
    <location>
        <begin position="1"/>
        <end position="30"/>
    </location>
</feature>
<dbReference type="AlphaFoldDB" id="A0A0F8XA70"/>
<accession>A0A0F8XA70</accession>
<dbReference type="EMBL" id="LAZR01060416">
    <property type="protein sequence ID" value="KKK65713.1"/>
    <property type="molecule type" value="Genomic_DNA"/>
</dbReference>
<gene>
    <name evidence="2" type="ORF">LCGC14_2971370</name>
</gene>
<reference evidence="2" key="1">
    <citation type="journal article" date="2015" name="Nature">
        <title>Complex archaea that bridge the gap between prokaryotes and eukaryotes.</title>
        <authorList>
            <person name="Spang A."/>
            <person name="Saw J.H."/>
            <person name="Jorgensen S.L."/>
            <person name="Zaremba-Niedzwiedzka K."/>
            <person name="Martijn J."/>
            <person name="Lind A.E."/>
            <person name="van Eijk R."/>
            <person name="Schleper C."/>
            <person name="Guy L."/>
            <person name="Ettema T.J."/>
        </authorList>
    </citation>
    <scope>NUCLEOTIDE SEQUENCE</scope>
</reference>
<sequence>MAQKSCRCRSDALATDDMDEHDEGEMTDDQKEWIDSAPYKTLLCKWRFGLAGDPMFQGEAGQYYKDVMFRKRDADPEGAVKASKKIGL</sequence>